<comment type="caution">
    <text evidence="1">The sequence shown here is derived from an EMBL/GenBank/DDBJ whole genome shotgun (WGS) entry which is preliminary data.</text>
</comment>
<reference evidence="2" key="2">
    <citation type="submission" date="2024-04" db="EMBL/GenBank/DDBJ databases">
        <authorList>
            <person name="Chen Y."/>
            <person name="Shah S."/>
            <person name="Dougan E. K."/>
            <person name="Thang M."/>
            <person name="Chan C."/>
        </authorList>
    </citation>
    <scope>NUCLEOTIDE SEQUENCE [LARGE SCALE GENOMIC DNA]</scope>
</reference>
<dbReference type="Proteomes" id="UP001152797">
    <property type="component" value="Unassembled WGS sequence"/>
</dbReference>
<protein>
    <submittedName>
        <fullName evidence="1">Uncharacterized protein</fullName>
    </submittedName>
</protein>
<evidence type="ECO:0000313" key="1">
    <source>
        <dbReference type="EMBL" id="CAI3995716.1"/>
    </source>
</evidence>
<proteinExistence type="predicted"/>
<accession>A0A9P1CQP4</accession>
<dbReference type="EMBL" id="CAMXCT030002112">
    <property type="protein sequence ID" value="CAL4783028.1"/>
    <property type="molecule type" value="Genomic_DNA"/>
</dbReference>
<feature type="non-terminal residue" evidence="1">
    <location>
        <position position="1"/>
    </location>
</feature>
<organism evidence="1">
    <name type="scientific">Cladocopium goreaui</name>
    <dbReference type="NCBI Taxonomy" id="2562237"/>
    <lineage>
        <taxon>Eukaryota</taxon>
        <taxon>Sar</taxon>
        <taxon>Alveolata</taxon>
        <taxon>Dinophyceae</taxon>
        <taxon>Suessiales</taxon>
        <taxon>Symbiodiniaceae</taxon>
        <taxon>Cladocopium</taxon>
    </lineage>
</organism>
<evidence type="ECO:0000313" key="2">
    <source>
        <dbReference type="EMBL" id="CAL1149091.1"/>
    </source>
</evidence>
<reference evidence="1" key="1">
    <citation type="submission" date="2022-10" db="EMBL/GenBank/DDBJ databases">
        <authorList>
            <person name="Chen Y."/>
            <person name="Dougan E. K."/>
            <person name="Chan C."/>
            <person name="Rhodes N."/>
            <person name="Thang M."/>
        </authorList>
    </citation>
    <scope>NUCLEOTIDE SEQUENCE</scope>
</reference>
<evidence type="ECO:0000313" key="3">
    <source>
        <dbReference type="Proteomes" id="UP001152797"/>
    </source>
</evidence>
<dbReference type="AlphaFoldDB" id="A0A9P1CQP4"/>
<keyword evidence="3" id="KW-1185">Reference proteome</keyword>
<sequence length="147" mass="17261">DNIFFTVEFNLQVDYSRKMNLLSSFGFLLCLNYIRHLKQSGCAWFAIPCSSWVWMSMGSSMRSYLRPQGWSEKRCTQIGNRLARRLCYMLELCFRKKVFYIIEQPQSSLLFQYKPLKKLLLRHGARMGQCSLGGYFAPTLKPATHQH</sequence>
<dbReference type="EMBL" id="CAMXCT010002112">
    <property type="protein sequence ID" value="CAI3995716.1"/>
    <property type="molecule type" value="Genomic_DNA"/>
</dbReference>
<dbReference type="EMBL" id="CAMXCT020002112">
    <property type="protein sequence ID" value="CAL1149091.1"/>
    <property type="molecule type" value="Genomic_DNA"/>
</dbReference>
<gene>
    <name evidence="1" type="ORF">C1SCF055_LOCUS22245</name>
</gene>
<name>A0A9P1CQP4_9DINO</name>